<evidence type="ECO:0000313" key="2">
    <source>
        <dbReference type="Proteomes" id="UP000010420"/>
    </source>
</evidence>
<dbReference type="PANTHER" id="PTHR43434:SF1">
    <property type="entry name" value="PHOSPHOGLYCOLATE PHOSPHATASE"/>
    <property type="match status" value="1"/>
</dbReference>
<keyword evidence="1" id="KW-0378">Hydrolase</keyword>
<dbReference type="RefSeq" id="WP_005214042.1">
    <property type="nucleotide sequence ID" value="NZ_KB291653.1"/>
</dbReference>
<dbReference type="InterPro" id="IPR023214">
    <property type="entry name" value="HAD_sf"/>
</dbReference>
<dbReference type="InterPro" id="IPR006439">
    <property type="entry name" value="HAD-SF_hydro_IA"/>
</dbReference>
<dbReference type="InterPro" id="IPR050155">
    <property type="entry name" value="HAD-like_hydrolase_sf"/>
</dbReference>
<proteinExistence type="predicted"/>
<dbReference type="NCBIfam" id="TIGR01549">
    <property type="entry name" value="HAD-SF-IA-v1"/>
    <property type="match status" value="1"/>
</dbReference>
<keyword evidence="2" id="KW-1185">Reference proteome</keyword>
<evidence type="ECO:0000313" key="1">
    <source>
        <dbReference type="EMBL" id="EKY25963.1"/>
    </source>
</evidence>
<dbReference type="HOGENOM" id="CLU_045011_19_4_9"/>
<name>L1QDA6_9CLOT</name>
<dbReference type="Pfam" id="PF13419">
    <property type="entry name" value="HAD_2"/>
    <property type="match status" value="1"/>
</dbReference>
<accession>L1QDA6</accession>
<dbReference type="Gene3D" id="1.10.150.240">
    <property type="entry name" value="Putative phosphatase, domain 2"/>
    <property type="match status" value="1"/>
</dbReference>
<dbReference type="Gene3D" id="3.40.50.1000">
    <property type="entry name" value="HAD superfamily/HAD-like"/>
    <property type="match status" value="1"/>
</dbReference>
<dbReference type="GO" id="GO:0006281">
    <property type="term" value="P:DNA repair"/>
    <property type="evidence" value="ECO:0007669"/>
    <property type="project" value="TreeGrafter"/>
</dbReference>
<dbReference type="eggNOG" id="COG0546">
    <property type="taxonomic scope" value="Bacteria"/>
</dbReference>
<dbReference type="InterPro" id="IPR023198">
    <property type="entry name" value="PGP-like_dom2"/>
</dbReference>
<comment type="caution">
    <text evidence="1">The sequence shown here is derived from an EMBL/GenBank/DDBJ whole genome shotgun (WGS) entry which is preliminary data.</text>
</comment>
<protein>
    <submittedName>
        <fullName evidence="1">HAD hydrolase, family IA, variant 1</fullName>
    </submittedName>
</protein>
<dbReference type="SFLD" id="SFLDS00003">
    <property type="entry name" value="Haloacid_Dehalogenase"/>
    <property type="match status" value="1"/>
</dbReference>
<dbReference type="InterPro" id="IPR041492">
    <property type="entry name" value="HAD_2"/>
</dbReference>
<dbReference type="InterPro" id="IPR036412">
    <property type="entry name" value="HAD-like_sf"/>
</dbReference>
<gene>
    <name evidence="1" type="ORF">HMPREF0216_02278</name>
</gene>
<dbReference type="EMBL" id="AMEZ01000062">
    <property type="protein sequence ID" value="EKY25963.1"/>
    <property type="molecule type" value="Genomic_DNA"/>
</dbReference>
<dbReference type="AlphaFoldDB" id="L1QDA6"/>
<dbReference type="GO" id="GO:0008967">
    <property type="term" value="F:phosphoglycolate phosphatase activity"/>
    <property type="evidence" value="ECO:0007669"/>
    <property type="project" value="TreeGrafter"/>
</dbReference>
<dbReference type="Proteomes" id="UP000010420">
    <property type="component" value="Unassembled WGS sequence"/>
</dbReference>
<dbReference type="PANTHER" id="PTHR43434">
    <property type="entry name" value="PHOSPHOGLYCOLATE PHOSPHATASE"/>
    <property type="match status" value="1"/>
</dbReference>
<reference evidence="1 2" key="1">
    <citation type="submission" date="2012-05" db="EMBL/GenBank/DDBJ databases">
        <authorList>
            <person name="Weinstock G."/>
            <person name="Sodergren E."/>
            <person name="Lobos E.A."/>
            <person name="Fulton L."/>
            <person name="Fulton R."/>
            <person name="Courtney L."/>
            <person name="Fronick C."/>
            <person name="O'Laughlin M."/>
            <person name="Godfrey J."/>
            <person name="Wilson R.M."/>
            <person name="Miner T."/>
            <person name="Farmer C."/>
            <person name="Delehaunty K."/>
            <person name="Cordes M."/>
            <person name="Minx P."/>
            <person name="Tomlinson C."/>
            <person name="Chen J."/>
            <person name="Wollam A."/>
            <person name="Pepin K.H."/>
            <person name="Bhonagiri V."/>
            <person name="Zhang X."/>
            <person name="Suruliraj S."/>
            <person name="Warren W."/>
            <person name="Mitreva M."/>
            <person name="Mardis E.R."/>
            <person name="Wilson R.K."/>
        </authorList>
    </citation>
    <scope>NUCLEOTIDE SEQUENCE [LARGE SCALE GENOMIC DNA]</scope>
    <source>
        <strain evidence="1 2">DSM 1785</strain>
    </source>
</reference>
<organism evidence="1 2">
    <name type="scientific">Clostridium celatum DSM 1785</name>
    <dbReference type="NCBI Taxonomy" id="545697"/>
    <lineage>
        <taxon>Bacteria</taxon>
        <taxon>Bacillati</taxon>
        <taxon>Bacillota</taxon>
        <taxon>Clostridia</taxon>
        <taxon>Eubacteriales</taxon>
        <taxon>Clostridiaceae</taxon>
        <taxon>Clostridium</taxon>
    </lineage>
</organism>
<dbReference type="STRING" id="545697.HMPREF0216_02278"/>
<dbReference type="PATRIC" id="fig|545697.3.peg.2240"/>
<dbReference type="SUPFAM" id="SSF56784">
    <property type="entry name" value="HAD-like"/>
    <property type="match status" value="1"/>
</dbReference>
<dbReference type="OrthoDB" id="9792518at2"/>
<sequence length="210" mass="24211">MKVDGLIFDLDGTLWDSTKEVAESWSKILSNYNFDKKEITVEELKPCMGKLLDEIAEMLFPNLDKETQIKVIHECANYENEYIGEYGAKLYDNLENTLKILNKTYKLFIVSNCQDGYIECFFKAHKLDKYFLDYECPGRTGLTKGENIKLIIERNNLKNPIYIGDTEGDMKAAKIADIPFVYAKYGFGSVLNYDYSINSFDELIGIKFSK</sequence>
<dbReference type="SFLD" id="SFLDG01129">
    <property type="entry name" value="C1.5:_HAD__Beta-PGM__Phosphata"/>
    <property type="match status" value="1"/>
</dbReference>